<organism evidence="3 4">
    <name type="scientific">endosymbiont of Galathealinum brachiosum</name>
    <dbReference type="NCBI Taxonomy" id="2200906"/>
    <lineage>
        <taxon>Bacteria</taxon>
        <taxon>Pseudomonadati</taxon>
        <taxon>Pseudomonadota</taxon>
        <taxon>Gammaproteobacteria</taxon>
        <taxon>sulfur-oxidizing symbionts</taxon>
    </lineage>
</organism>
<feature type="transmembrane region" description="Helical" evidence="1">
    <location>
        <begin position="6"/>
        <end position="30"/>
    </location>
</feature>
<dbReference type="AlphaFoldDB" id="A0A370DNS0"/>
<evidence type="ECO:0000259" key="2">
    <source>
        <dbReference type="Pfam" id="PF05425"/>
    </source>
</evidence>
<dbReference type="InterPro" id="IPR008457">
    <property type="entry name" value="Cu-R_CopD_dom"/>
</dbReference>
<dbReference type="Proteomes" id="UP000254266">
    <property type="component" value="Unassembled WGS sequence"/>
</dbReference>
<evidence type="ECO:0000313" key="3">
    <source>
        <dbReference type="EMBL" id="RDH85947.1"/>
    </source>
</evidence>
<feature type="transmembrane region" description="Helical" evidence="1">
    <location>
        <begin position="80"/>
        <end position="106"/>
    </location>
</feature>
<keyword evidence="1" id="KW-0812">Transmembrane</keyword>
<dbReference type="Pfam" id="PF05425">
    <property type="entry name" value="CopD"/>
    <property type="match status" value="1"/>
</dbReference>
<feature type="domain" description="Copper resistance protein D" evidence="2">
    <location>
        <begin position="47"/>
        <end position="147"/>
    </location>
</feature>
<keyword evidence="1" id="KW-1133">Transmembrane helix</keyword>
<reference evidence="3 4" key="1">
    <citation type="journal article" date="2018" name="ISME J.">
        <title>Endosymbiont genomes yield clues of tubeworm success.</title>
        <authorList>
            <person name="Li Y."/>
            <person name="Liles M.R."/>
            <person name="Halanych K.M."/>
        </authorList>
    </citation>
    <scope>NUCLEOTIDE SEQUENCE [LARGE SCALE GENOMIC DNA]</scope>
    <source>
        <strain evidence="3">A1464</strain>
    </source>
</reference>
<dbReference type="EMBL" id="QFXC01000002">
    <property type="protein sequence ID" value="RDH85947.1"/>
    <property type="molecule type" value="Genomic_DNA"/>
</dbReference>
<sequence length="154" mass="17448">MLNAIAIIIHLIAINIWVGGMFFLIVVSGPAISMLDQEQQLAVWVNILKSFFFWVWLAVLTLLSSGIGMLIYRFNDFMNAPVYILVMACLGVLMIVVFLLIYFIFYQKFKRSIQSHAHERAEGHLRVIRILGLINMLLGLCVVIAIAGGPYILY</sequence>
<dbReference type="GO" id="GO:0016020">
    <property type="term" value="C:membrane"/>
    <property type="evidence" value="ECO:0007669"/>
    <property type="project" value="InterPro"/>
</dbReference>
<proteinExistence type="predicted"/>
<name>A0A370DNS0_9GAMM</name>
<accession>A0A370DNS0</accession>
<evidence type="ECO:0000313" key="4">
    <source>
        <dbReference type="Proteomes" id="UP000254266"/>
    </source>
</evidence>
<keyword evidence="4" id="KW-1185">Reference proteome</keyword>
<protein>
    <recommendedName>
        <fullName evidence="2">Copper resistance protein D domain-containing protein</fullName>
    </recommendedName>
</protein>
<feature type="transmembrane region" description="Helical" evidence="1">
    <location>
        <begin position="127"/>
        <end position="153"/>
    </location>
</feature>
<comment type="caution">
    <text evidence="3">The sequence shown here is derived from an EMBL/GenBank/DDBJ whole genome shotgun (WGS) entry which is preliminary data.</text>
</comment>
<gene>
    <name evidence="3" type="ORF">DIZ80_00275</name>
</gene>
<evidence type="ECO:0000256" key="1">
    <source>
        <dbReference type="SAM" id="Phobius"/>
    </source>
</evidence>
<feature type="transmembrane region" description="Helical" evidence="1">
    <location>
        <begin position="51"/>
        <end position="74"/>
    </location>
</feature>
<keyword evidence="1" id="KW-0472">Membrane</keyword>